<comment type="caution">
    <text evidence="3">The sequence shown here is derived from an EMBL/GenBank/DDBJ whole genome shotgun (WGS) entry which is preliminary data.</text>
</comment>
<evidence type="ECO:0000313" key="4">
    <source>
        <dbReference type="Proteomes" id="UP000220353"/>
    </source>
</evidence>
<sequence>MDGRGGSNEAPIAPKSSSRTASHRTMMNQESITNLFDREAIRDCLHRYCRGIDRADEAALRSCYWPDARDNHGSYSGSAAGFIQHALNVFKTKPRNIHQLANIIIEFLGATEAAVESYFTALQRGPDATGEIKQVLLCGRYCDLFQKREGEWRIVERTVVYDWVEKQRPPKSSEAERFGPRQPIGAPHPNDPVYELSKRRVAAKNHPKDLIGSGEEEP</sequence>
<feature type="region of interest" description="Disordered" evidence="1">
    <location>
        <begin position="169"/>
        <end position="218"/>
    </location>
</feature>
<protein>
    <recommendedName>
        <fullName evidence="2">SnoaL-like domain-containing protein</fullName>
    </recommendedName>
</protein>
<reference evidence="3 4" key="1">
    <citation type="submission" date="2017-09" db="EMBL/GenBank/DDBJ databases">
        <title>Comparative genomics of rhizobia isolated from Phaseolus vulgaris in China.</title>
        <authorList>
            <person name="Tong W."/>
        </authorList>
    </citation>
    <scope>NUCLEOTIDE SEQUENCE [LARGE SCALE GENOMIC DNA]</scope>
    <source>
        <strain evidence="3 4">PCH1</strain>
    </source>
</reference>
<proteinExistence type="predicted"/>
<evidence type="ECO:0000256" key="1">
    <source>
        <dbReference type="SAM" id="MobiDB-lite"/>
    </source>
</evidence>
<accession>A0A2A6LN31</accession>
<dbReference type="EMBL" id="NWTC01000044">
    <property type="protein sequence ID" value="PDT44063.1"/>
    <property type="molecule type" value="Genomic_DNA"/>
</dbReference>
<dbReference type="AlphaFoldDB" id="A0A2A6LN31"/>
<feature type="compositionally biased region" description="Basic and acidic residues" evidence="1">
    <location>
        <begin position="169"/>
        <end position="179"/>
    </location>
</feature>
<dbReference type="InterPro" id="IPR032710">
    <property type="entry name" value="NTF2-like_dom_sf"/>
</dbReference>
<dbReference type="SUPFAM" id="SSF54427">
    <property type="entry name" value="NTF2-like"/>
    <property type="match status" value="1"/>
</dbReference>
<dbReference type="Gene3D" id="3.10.450.50">
    <property type="match status" value="1"/>
</dbReference>
<dbReference type="Pfam" id="PF13577">
    <property type="entry name" value="SnoaL_4"/>
    <property type="match status" value="1"/>
</dbReference>
<dbReference type="CDD" id="cd00531">
    <property type="entry name" value="NTF2_like"/>
    <property type="match status" value="1"/>
</dbReference>
<name>A0A2A6LN31_RHIFR</name>
<feature type="compositionally biased region" description="Polar residues" evidence="1">
    <location>
        <begin position="15"/>
        <end position="27"/>
    </location>
</feature>
<dbReference type="Proteomes" id="UP000220353">
    <property type="component" value="Unassembled WGS sequence"/>
</dbReference>
<feature type="region of interest" description="Disordered" evidence="1">
    <location>
        <begin position="1"/>
        <end position="27"/>
    </location>
</feature>
<dbReference type="InterPro" id="IPR037401">
    <property type="entry name" value="SnoaL-like"/>
</dbReference>
<evidence type="ECO:0000313" key="3">
    <source>
        <dbReference type="EMBL" id="PDT44063.1"/>
    </source>
</evidence>
<feature type="domain" description="SnoaL-like" evidence="2">
    <location>
        <begin position="35"/>
        <end position="158"/>
    </location>
</feature>
<gene>
    <name evidence="3" type="ORF">CO661_31490</name>
</gene>
<organism evidence="3 4">
    <name type="scientific">Rhizobium fredii</name>
    <name type="common">Sinorhizobium fredii</name>
    <dbReference type="NCBI Taxonomy" id="380"/>
    <lineage>
        <taxon>Bacteria</taxon>
        <taxon>Pseudomonadati</taxon>
        <taxon>Pseudomonadota</taxon>
        <taxon>Alphaproteobacteria</taxon>
        <taxon>Hyphomicrobiales</taxon>
        <taxon>Rhizobiaceae</taxon>
        <taxon>Sinorhizobium/Ensifer group</taxon>
        <taxon>Sinorhizobium</taxon>
    </lineage>
</organism>
<evidence type="ECO:0000259" key="2">
    <source>
        <dbReference type="Pfam" id="PF13577"/>
    </source>
</evidence>